<evidence type="ECO:0000256" key="1">
    <source>
        <dbReference type="ARBA" id="ARBA00006484"/>
    </source>
</evidence>
<dbReference type="PRINTS" id="PR00081">
    <property type="entry name" value="GDHRDH"/>
</dbReference>
<dbReference type="InterPro" id="IPR036291">
    <property type="entry name" value="NAD(P)-bd_dom_sf"/>
</dbReference>
<dbReference type="Gene3D" id="3.40.50.720">
    <property type="entry name" value="NAD(P)-binding Rossmann-like Domain"/>
    <property type="match status" value="1"/>
</dbReference>
<proteinExistence type="inferred from homology"/>
<reference evidence="4" key="1">
    <citation type="submission" date="2016-10" db="EMBL/GenBank/DDBJ databases">
        <authorList>
            <person name="Varghese N."/>
            <person name="Submissions S."/>
        </authorList>
    </citation>
    <scope>NUCLEOTIDE SEQUENCE [LARGE SCALE GENOMIC DNA]</scope>
    <source>
        <strain evidence="4">DSM 17038</strain>
    </source>
</reference>
<dbReference type="AlphaFoldDB" id="A0A1I2YGI0"/>
<keyword evidence="2" id="KW-0560">Oxidoreductase</keyword>
<dbReference type="EMBL" id="FOOX01000021">
    <property type="protein sequence ID" value="SFH24752.1"/>
    <property type="molecule type" value="Genomic_DNA"/>
</dbReference>
<dbReference type="SUPFAM" id="SSF51735">
    <property type="entry name" value="NAD(P)-binding Rossmann-fold domains"/>
    <property type="match status" value="1"/>
</dbReference>
<dbReference type="FunFam" id="3.40.50.720:FF:000084">
    <property type="entry name" value="Short-chain dehydrogenase reductase"/>
    <property type="match status" value="1"/>
</dbReference>
<dbReference type="GO" id="GO:0008206">
    <property type="term" value="P:bile acid metabolic process"/>
    <property type="evidence" value="ECO:0007669"/>
    <property type="project" value="UniProtKB-ARBA"/>
</dbReference>
<dbReference type="OrthoDB" id="9803333at2"/>
<dbReference type="STRING" id="341036.SAMN05660649_04405"/>
<dbReference type="CDD" id="cd05233">
    <property type="entry name" value="SDR_c"/>
    <property type="match status" value="1"/>
</dbReference>
<name>A0A1I2YGI0_9FIRM</name>
<dbReference type="Pfam" id="PF13561">
    <property type="entry name" value="adh_short_C2"/>
    <property type="match status" value="1"/>
</dbReference>
<accession>A0A1I2YGI0</accession>
<dbReference type="RefSeq" id="WP_092474432.1">
    <property type="nucleotide sequence ID" value="NZ_FOOX01000021.1"/>
</dbReference>
<dbReference type="GO" id="GO:0016616">
    <property type="term" value="F:oxidoreductase activity, acting on the CH-OH group of donors, NAD or NADP as acceptor"/>
    <property type="evidence" value="ECO:0007669"/>
    <property type="project" value="TreeGrafter"/>
</dbReference>
<dbReference type="PANTHER" id="PTHR42760:SF133">
    <property type="entry name" value="3-OXOACYL-[ACYL-CARRIER-PROTEIN] REDUCTASE"/>
    <property type="match status" value="1"/>
</dbReference>
<dbReference type="PRINTS" id="PR00080">
    <property type="entry name" value="SDRFAMILY"/>
</dbReference>
<evidence type="ECO:0000313" key="4">
    <source>
        <dbReference type="Proteomes" id="UP000199337"/>
    </source>
</evidence>
<dbReference type="Proteomes" id="UP000199337">
    <property type="component" value="Unassembled WGS sequence"/>
</dbReference>
<sequence>MLQEKVALITGGGTGIGRSIALRLAKAGANIVINYSRSEKEAFDTKKEIDGMFQKCLVYRANIAQDAEVRVMVKRIINDFGRLDILINNAGMTYFIEHNDLEGLKDEHWDQIMDVNVKGMFHCCRAAAKHLKDNNGCIINIASIAGITGLGSSIAYAASKAAVINITKSLARVLAPKVRVNSIAPGVVETRWIEGQDLNKLASGTLLGRNAYPDEIADVAYALIANAKFVNGQTIVVDGGSII</sequence>
<comment type="similarity">
    <text evidence="1">Belongs to the short-chain dehydrogenases/reductases (SDR) family.</text>
</comment>
<dbReference type="InterPro" id="IPR020904">
    <property type="entry name" value="Sc_DH/Rdtase_CS"/>
</dbReference>
<keyword evidence="4" id="KW-1185">Reference proteome</keyword>
<gene>
    <name evidence="3" type="ORF">SAMN05660649_04405</name>
</gene>
<organism evidence="3 4">
    <name type="scientific">Desulfotruncus arcticus DSM 17038</name>
    <dbReference type="NCBI Taxonomy" id="1121424"/>
    <lineage>
        <taxon>Bacteria</taxon>
        <taxon>Bacillati</taxon>
        <taxon>Bacillota</taxon>
        <taxon>Clostridia</taxon>
        <taxon>Eubacteriales</taxon>
        <taxon>Desulfallaceae</taxon>
        <taxon>Desulfotruncus</taxon>
    </lineage>
</organism>
<protein>
    <submittedName>
        <fullName evidence="3">3-oxoacyl-[acyl-carrier protein] reductase</fullName>
    </submittedName>
</protein>
<dbReference type="PANTHER" id="PTHR42760">
    <property type="entry name" value="SHORT-CHAIN DEHYDROGENASES/REDUCTASES FAMILY MEMBER"/>
    <property type="match status" value="1"/>
</dbReference>
<evidence type="ECO:0000313" key="3">
    <source>
        <dbReference type="EMBL" id="SFH24752.1"/>
    </source>
</evidence>
<dbReference type="PROSITE" id="PS00061">
    <property type="entry name" value="ADH_SHORT"/>
    <property type="match status" value="1"/>
</dbReference>
<dbReference type="InterPro" id="IPR002347">
    <property type="entry name" value="SDR_fam"/>
</dbReference>
<evidence type="ECO:0000256" key="2">
    <source>
        <dbReference type="ARBA" id="ARBA00023002"/>
    </source>
</evidence>